<dbReference type="PANTHER" id="PTHR42938">
    <property type="entry name" value="FORMATE DEHYDROGENASE 1"/>
    <property type="match status" value="1"/>
</dbReference>
<dbReference type="Pfam" id="PF00389">
    <property type="entry name" value="2-Hacid_dh"/>
    <property type="match status" value="1"/>
</dbReference>
<dbReference type="CDD" id="cd12174">
    <property type="entry name" value="PGDH_like_3"/>
    <property type="match status" value="1"/>
</dbReference>
<dbReference type="GO" id="GO:0051287">
    <property type="term" value="F:NAD binding"/>
    <property type="evidence" value="ECO:0007669"/>
    <property type="project" value="InterPro"/>
</dbReference>
<dbReference type="InterPro" id="IPR036291">
    <property type="entry name" value="NAD(P)-bd_dom_sf"/>
</dbReference>
<dbReference type="InterPro" id="IPR029752">
    <property type="entry name" value="D-isomer_DH_CS1"/>
</dbReference>
<dbReference type="InterPro" id="IPR006140">
    <property type="entry name" value="D-isomer_DH_NAD-bd"/>
</dbReference>
<dbReference type="CDD" id="cd04901">
    <property type="entry name" value="ACT_3PGDH"/>
    <property type="match status" value="1"/>
</dbReference>
<dbReference type="PROSITE" id="PS00065">
    <property type="entry name" value="D_2_HYDROXYACID_DH_1"/>
    <property type="match status" value="1"/>
</dbReference>
<evidence type="ECO:0000256" key="5">
    <source>
        <dbReference type="ARBA" id="ARBA00013143"/>
    </source>
</evidence>
<accession>A0A1C6J7N1</accession>
<evidence type="ECO:0000259" key="13">
    <source>
        <dbReference type="PROSITE" id="PS51671"/>
    </source>
</evidence>
<comment type="function">
    <text evidence="1">Catalyzes the reversible oxidation of 3-phospho-D-glycerate to 3-phosphonooxypyruvate, the first step of the phosphorylated L-serine biosynthesis pathway. Also catalyzes the reversible oxidation of 2-hydroxyglutarate to 2-oxoglutarate.</text>
</comment>
<keyword evidence="7 12" id="KW-0560">Oxidoreductase</keyword>
<evidence type="ECO:0000256" key="4">
    <source>
        <dbReference type="ARBA" id="ARBA00013001"/>
    </source>
</evidence>
<proteinExistence type="inferred from homology"/>
<evidence type="ECO:0000256" key="1">
    <source>
        <dbReference type="ARBA" id="ARBA00003800"/>
    </source>
</evidence>
<dbReference type="SUPFAM" id="SSF52283">
    <property type="entry name" value="Formate/glycerate dehydrogenase catalytic domain-like"/>
    <property type="match status" value="1"/>
</dbReference>
<evidence type="ECO:0000256" key="6">
    <source>
        <dbReference type="ARBA" id="ARBA00021582"/>
    </source>
</evidence>
<dbReference type="InterPro" id="IPR006139">
    <property type="entry name" value="D-isomer_2_OHA_DH_cat_dom"/>
</dbReference>
<evidence type="ECO:0000256" key="2">
    <source>
        <dbReference type="ARBA" id="ARBA00005216"/>
    </source>
</evidence>
<dbReference type="PANTHER" id="PTHR42938:SF47">
    <property type="entry name" value="HYDROXYPYRUVATE REDUCTASE"/>
    <property type="match status" value="1"/>
</dbReference>
<name>A0A1C6J7N1_9FIRM</name>
<protein>
    <recommendedName>
        <fullName evidence="6">D-3-phosphoglycerate dehydrogenase</fullName>
        <ecNumber evidence="4">1.1.1.399</ecNumber>
        <ecNumber evidence="5">1.1.1.95</ecNumber>
    </recommendedName>
    <alternativeName>
        <fullName evidence="9">2-oxoglutarate reductase</fullName>
    </alternativeName>
</protein>
<evidence type="ECO:0000256" key="3">
    <source>
        <dbReference type="ARBA" id="ARBA00005854"/>
    </source>
</evidence>
<keyword evidence="8" id="KW-0520">NAD</keyword>
<dbReference type="EMBL" id="FMHG01000001">
    <property type="protein sequence ID" value="SCJ78008.1"/>
    <property type="molecule type" value="Genomic_DNA"/>
</dbReference>
<dbReference type="Pfam" id="PF02826">
    <property type="entry name" value="2-Hacid_dh_C"/>
    <property type="match status" value="1"/>
</dbReference>
<evidence type="ECO:0000256" key="9">
    <source>
        <dbReference type="ARBA" id="ARBA00030455"/>
    </source>
</evidence>
<evidence type="ECO:0000256" key="11">
    <source>
        <dbReference type="ARBA" id="ARBA00048731"/>
    </source>
</evidence>
<evidence type="ECO:0000313" key="14">
    <source>
        <dbReference type="EMBL" id="SCJ78008.1"/>
    </source>
</evidence>
<dbReference type="EC" id="1.1.1.95" evidence="5"/>
<feature type="domain" description="ACT" evidence="13">
    <location>
        <begin position="319"/>
        <end position="387"/>
    </location>
</feature>
<comment type="catalytic activity">
    <reaction evidence="11">
        <text>(2R)-3-phosphoglycerate + NAD(+) = 3-phosphooxypyruvate + NADH + H(+)</text>
        <dbReference type="Rhea" id="RHEA:12641"/>
        <dbReference type="ChEBI" id="CHEBI:15378"/>
        <dbReference type="ChEBI" id="CHEBI:18110"/>
        <dbReference type="ChEBI" id="CHEBI:57540"/>
        <dbReference type="ChEBI" id="CHEBI:57945"/>
        <dbReference type="ChEBI" id="CHEBI:58272"/>
        <dbReference type="EC" id="1.1.1.95"/>
    </reaction>
</comment>
<sequence>MFHIKTLNPISEVGTGRLPADRYTVAADVPAPDAVLVRSADMHTYDLEDSLLAIGRAGAGVNNIPVDTCSQHGIVVFNTPGANAGGVKEMVLCGLLLSSRKVPAALQWVQTLKGRGDEVGKLVEKGKKQFVGPELAGKRLGVIGLGAIGIRVANTARHLGMEVMGYDPYMSVDAAWKMSRAIIHAKDLAEIYTTCDYITLHVPYTKDTAAMIDAQVIASMKPGARILNFARGELVDSQAVLSALDSGHLGCYVTDFPQDCLLGHPGVVAIPHLGASTPESEDNCAVMAVEELRDYLENGNIKNSVNLPAATMVRSGTARLCVIHQNIPAMISSIAAAVSDAGLNVENLLNKSRGEYAYTMIDVNAAVPQPVLQQIAAIDGVVRVRAI</sequence>
<dbReference type="PROSITE" id="PS00671">
    <property type="entry name" value="D_2_HYDROXYACID_DH_3"/>
    <property type="match status" value="1"/>
</dbReference>
<comment type="pathway">
    <text evidence="2">Amino-acid biosynthesis; L-serine biosynthesis; L-serine from 3-phospho-D-glycerate: step 1/3.</text>
</comment>
<dbReference type="InterPro" id="IPR002912">
    <property type="entry name" value="ACT_dom"/>
</dbReference>
<organism evidence="14">
    <name type="scientific">uncultured Anaerotruncus sp</name>
    <dbReference type="NCBI Taxonomy" id="905011"/>
    <lineage>
        <taxon>Bacteria</taxon>
        <taxon>Bacillati</taxon>
        <taxon>Bacillota</taxon>
        <taxon>Clostridia</taxon>
        <taxon>Eubacteriales</taxon>
        <taxon>Oscillospiraceae</taxon>
        <taxon>Anaerotruncus</taxon>
        <taxon>environmental samples</taxon>
    </lineage>
</organism>
<comment type="similarity">
    <text evidence="3 12">Belongs to the D-isomer specific 2-hydroxyacid dehydrogenase family.</text>
</comment>
<comment type="catalytic activity">
    <reaction evidence="10">
        <text>(R)-2-hydroxyglutarate + NAD(+) = 2-oxoglutarate + NADH + H(+)</text>
        <dbReference type="Rhea" id="RHEA:49612"/>
        <dbReference type="ChEBI" id="CHEBI:15378"/>
        <dbReference type="ChEBI" id="CHEBI:15801"/>
        <dbReference type="ChEBI" id="CHEBI:16810"/>
        <dbReference type="ChEBI" id="CHEBI:57540"/>
        <dbReference type="ChEBI" id="CHEBI:57945"/>
        <dbReference type="EC" id="1.1.1.399"/>
    </reaction>
</comment>
<dbReference type="PROSITE" id="PS51671">
    <property type="entry name" value="ACT"/>
    <property type="match status" value="1"/>
</dbReference>
<evidence type="ECO:0000256" key="10">
    <source>
        <dbReference type="ARBA" id="ARBA00048126"/>
    </source>
</evidence>
<dbReference type="SUPFAM" id="SSF51735">
    <property type="entry name" value="NAD(P)-binding Rossmann-fold domains"/>
    <property type="match status" value="1"/>
</dbReference>
<dbReference type="AlphaFoldDB" id="A0A1C6J7N1"/>
<evidence type="ECO:0000256" key="8">
    <source>
        <dbReference type="ARBA" id="ARBA00023027"/>
    </source>
</evidence>
<dbReference type="UniPathway" id="UPA00135">
    <property type="reaction ID" value="UER00196"/>
</dbReference>
<dbReference type="InterPro" id="IPR029753">
    <property type="entry name" value="D-isomer_DH_CS"/>
</dbReference>
<dbReference type="Gene3D" id="3.40.50.720">
    <property type="entry name" value="NAD(P)-binding Rossmann-like Domain"/>
    <property type="match status" value="2"/>
</dbReference>
<gene>
    <name evidence="14" type="primary">serA</name>
    <name evidence="14" type="ORF">SAMEA3545359_01975</name>
</gene>
<dbReference type="EC" id="1.1.1.399" evidence="4"/>
<dbReference type="InterPro" id="IPR045865">
    <property type="entry name" value="ACT-like_dom_sf"/>
</dbReference>
<evidence type="ECO:0000256" key="12">
    <source>
        <dbReference type="RuleBase" id="RU003719"/>
    </source>
</evidence>
<dbReference type="GO" id="GO:0004617">
    <property type="term" value="F:phosphoglycerate dehydrogenase activity"/>
    <property type="evidence" value="ECO:0007669"/>
    <property type="project" value="UniProtKB-EC"/>
</dbReference>
<dbReference type="Gene3D" id="3.30.70.260">
    <property type="match status" value="1"/>
</dbReference>
<reference evidence="14" key="1">
    <citation type="submission" date="2015-09" db="EMBL/GenBank/DDBJ databases">
        <authorList>
            <consortium name="Pathogen Informatics"/>
        </authorList>
    </citation>
    <scope>NUCLEOTIDE SEQUENCE</scope>
    <source>
        <strain evidence="14">2789STDY5834896</strain>
    </source>
</reference>
<evidence type="ECO:0000256" key="7">
    <source>
        <dbReference type="ARBA" id="ARBA00023002"/>
    </source>
</evidence>
<dbReference type="SUPFAM" id="SSF55021">
    <property type="entry name" value="ACT-like"/>
    <property type="match status" value="1"/>
</dbReference>